<dbReference type="RefSeq" id="WP_117314273.1">
    <property type="nucleotide sequence ID" value="NZ_JBHRUJ010000010.1"/>
</dbReference>
<accession>A0ABV7KMK5</accession>
<comment type="caution">
    <text evidence="1">The sequence shown here is derived from an EMBL/GenBank/DDBJ whole genome shotgun (WGS) entry which is preliminary data.</text>
</comment>
<evidence type="ECO:0000313" key="1">
    <source>
        <dbReference type="EMBL" id="MFC3210685.1"/>
    </source>
</evidence>
<sequence>MPSVHDFGIIDNVNNPIDFDDEYNPEKYNCIAVEDDLVSILDERLSGMKTYFHSLNRPEMGLAYFGVTIIPPDSLLFFYEAVTSLEHLKNSDELNKLVLKIQEAIKDKKYMIHYGI</sequence>
<reference evidence="2" key="1">
    <citation type="journal article" date="2019" name="Int. J. Syst. Evol. Microbiol.">
        <title>The Global Catalogue of Microorganisms (GCM) 10K type strain sequencing project: providing services to taxonomists for standard genome sequencing and annotation.</title>
        <authorList>
            <consortium name="The Broad Institute Genomics Platform"/>
            <consortium name="The Broad Institute Genome Sequencing Center for Infectious Disease"/>
            <person name="Wu L."/>
            <person name="Ma J."/>
        </authorList>
    </citation>
    <scope>NUCLEOTIDE SEQUENCE [LARGE SCALE GENOMIC DNA]</scope>
    <source>
        <strain evidence="2">CCM 320</strain>
    </source>
</reference>
<dbReference type="EMBL" id="JBHRUJ010000010">
    <property type="protein sequence ID" value="MFC3210685.1"/>
    <property type="molecule type" value="Genomic_DNA"/>
</dbReference>
<organism evidence="1 2">
    <name type="scientific">Planomicrobium okeanokoites</name>
    <name type="common">Planococcus okeanokoites</name>
    <name type="synonym">Flavobacterium okeanokoites</name>
    <dbReference type="NCBI Taxonomy" id="244"/>
    <lineage>
        <taxon>Bacteria</taxon>
        <taxon>Bacillati</taxon>
        <taxon>Bacillota</taxon>
        <taxon>Bacilli</taxon>
        <taxon>Bacillales</taxon>
        <taxon>Caryophanaceae</taxon>
        <taxon>Planomicrobium</taxon>
    </lineage>
</organism>
<protein>
    <submittedName>
        <fullName evidence="1">Short-chain dehydrogenase</fullName>
    </submittedName>
</protein>
<keyword evidence="2" id="KW-1185">Reference proteome</keyword>
<dbReference type="Proteomes" id="UP001595625">
    <property type="component" value="Unassembled WGS sequence"/>
</dbReference>
<name>A0ABV7KMK5_PLAOK</name>
<evidence type="ECO:0000313" key="2">
    <source>
        <dbReference type="Proteomes" id="UP001595625"/>
    </source>
</evidence>
<proteinExistence type="predicted"/>
<gene>
    <name evidence="1" type="ORF">ACFOEJ_06360</name>
</gene>